<evidence type="ECO:0000313" key="1">
    <source>
        <dbReference type="EMBL" id="RNA13213.1"/>
    </source>
</evidence>
<dbReference type="Proteomes" id="UP000276133">
    <property type="component" value="Unassembled WGS sequence"/>
</dbReference>
<evidence type="ECO:0000313" key="2">
    <source>
        <dbReference type="Proteomes" id="UP000276133"/>
    </source>
</evidence>
<gene>
    <name evidence="1" type="ORF">BpHYR1_031764</name>
</gene>
<protein>
    <submittedName>
        <fullName evidence="1">Uncharacterized protein</fullName>
    </submittedName>
</protein>
<dbReference type="AlphaFoldDB" id="A0A3M7QPK4"/>
<comment type="caution">
    <text evidence="1">The sequence shown here is derived from an EMBL/GenBank/DDBJ whole genome shotgun (WGS) entry which is preliminary data.</text>
</comment>
<proteinExistence type="predicted"/>
<reference evidence="1 2" key="1">
    <citation type="journal article" date="2018" name="Sci. Rep.">
        <title>Genomic signatures of local adaptation to the degree of environmental predictability in rotifers.</title>
        <authorList>
            <person name="Franch-Gras L."/>
            <person name="Hahn C."/>
            <person name="Garcia-Roger E.M."/>
            <person name="Carmona M.J."/>
            <person name="Serra M."/>
            <person name="Gomez A."/>
        </authorList>
    </citation>
    <scope>NUCLEOTIDE SEQUENCE [LARGE SCALE GENOMIC DNA]</scope>
    <source>
        <strain evidence="1">HYR1</strain>
    </source>
</reference>
<keyword evidence="2" id="KW-1185">Reference proteome</keyword>
<accession>A0A3M7QPK4</accession>
<dbReference type="EMBL" id="REGN01005471">
    <property type="protein sequence ID" value="RNA13213.1"/>
    <property type="molecule type" value="Genomic_DNA"/>
</dbReference>
<organism evidence="1 2">
    <name type="scientific">Brachionus plicatilis</name>
    <name type="common">Marine rotifer</name>
    <name type="synonym">Brachionus muelleri</name>
    <dbReference type="NCBI Taxonomy" id="10195"/>
    <lineage>
        <taxon>Eukaryota</taxon>
        <taxon>Metazoa</taxon>
        <taxon>Spiralia</taxon>
        <taxon>Gnathifera</taxon>
        <taxon>Rotifera</taxon>
        <taxon>Eurotatoria</taxon>
        <taxon>Monogononta</taxon>
        <taxon>Pseudotrocha</taxon>
        <taxon>Ploima</taxon>
        <taxon>Brachionidae</taxon>
        <taxon>Brachionus</taxon>
    </lineage>
</organism>
<name>A0A3M7QPK4_BRAPC</name>
<sequence>MILIKLLNVSCKKEETSKFFTIQTFEHHLGLLANCPSLAIFDRLHHKAAVEPQPKFNGAAAVFQFPQVSGASVKGRQVEQLLMEEYSNCCKRVKQYSKARYSNGSRLLQIKKNILLGENTITNKL</sequence>